<accession>A0A644YM31</accession>
<keyword evidence="1" id="KW-0472">Membrane</keyword>
<reference evidence="2" key="1">
    <citation type="submission" date="2019-08" db="EMBL/GenBank/DDBJ databases">
        <authorList>
            <person name="Kucharzyk K."/>
            <person name="Murdoch R.W."/>
            <person name="Higgins S."/>
            <person name="Loffler F."/>
        </authorList>
    </citation>
    <scope>NUCLEOTIDE SEQUENCE</scope>
</reference>
<evidence type="ECO:0000256" key="1">
    <source>
        <dbReference type="SAM" id="Phobius"/>
    </source>
</evidence>
<evidence type="ECO:0000313" key="2">
    <source>
        <dbReference type="EMBL" id="MPM29682.1"/>
    </source>
</evidence>
<feature type="transmembrane region" description="Helical" evidence="1">
    <location>
        <begin position="6"/>
        <end position="30"/>
    </location>
</feature>
<dbReference type="Gene3D" id="1.10.1760.20">
    <property type="match status" value="1"/>
</dbReference>
<dbReference type="InterPro" id="IPR009825">
    <property type="entry name" value="ECF_substrate-spec-like"/>
</dbReference>
<name>A0A644YM31_9ZZZZ</name>
<sequence length="107" mass="11307">MADALAGYVVYVPATLVIKAVMALAAGFLYRLLRDRTGGMLFAALAGEIPMAVGYWLFDAFLLHSWTGAAAGIPGNLVQAIFGVAVSVFLAAALRKSGFVRSRFPNL</sequence>
<gene>
    <name evidence="2" type="ORF">SDC9_76222</name>
</gene>
<feature type="transmembrane region" description="Helical" evidence="1">
    <location>
        <begin position="37"/>
        <end position="57"/>
    </location>
</feature>
<dbReference type="Pfam" id="PF07155">
    <property type="entry name" value="ECF-ribofla_trS"/>
    <property type="match status" value="1"/>
</dbReference>
<organism evidence="2">
    <name type="scientific">bioreactor metagenome</name>
    <dbReference type="NCBI Taxonomy" id="1076179"/>
    <lineage>
        <taxon>unclassified sequences</taxon>
        <taxon>metagenomes</taxon>
        <taxon>ecological metagenomes</taxon>
    </lineage>
</organism>
<keyword evidence="1" id="KW-0812">Transmembrane</keyword>
<feature type="transmembrane region" description="Helical" evidence="1">
    <location>
        <begin position="77"/>
        <end position="94"/>
    </location>
</feature>
<dbReference type="GO" id="GO:0016020">
    <property type="term" value="C:membrane"/>
    <property type="evidence" value="ECO:0007669"/>
    <property type="project" value="InterPro"/>
</dbReference>
<proteinExistence type="predicted"/>
<evidence type="ECO:0008006" key="3">
    <source>
        <dbReference type="Google" id="ProtNLM"/>
    </source>
</evidence>
<keyword evidence="1" id="KW-1133">Transmembrane helix</keyword>
<dbReference type="EMBL" id="VSSQ01005577">
    <property type="protein sequence ID" value="MPM29682.1"/>
    <property type="molecule type" value="Genomic_DNA"/>
</dbReference>
<dbReference type="AlphaFoldDB" id="A0A644YM31"/>
<comment type="caution">
    <text evidence="2">The sequence shown here is derived from an EMBL/GenBank/DDBJ whole genome shotgun (WGS) entry which is preliminary data.</text>
</comment>
<protein>
    <recommendedName>
        <fullName evidence="3">Thiamine transporter HmpT</fullName>
    </recommendedName>
</protein>